<accession>A0A3N4JU26</accession>
<evidence type="ECO:0000313" key="3">
    <source>
        <dbReference type="Proteomes" id="UP000276215"/>
    </source>
</evidence>
<keyword evidence="3" id="KW-1185">Reference proteome</keyword>
<sequence length="67" mass="7859">MHIKYPPKAICVASAFLPFFFFFFFYDLRAWLGLGLRCDLRISFLKKNKNNNNCTAGYLETSQKDNI</sequence>
<evidence type="ECO:0000256" key="1">
    <source>
        <dbReference type="SAM" id="Phobius"/>
    </source>
</evidence>
<keyword evidence="1" id="KW-1133">Transmembrane helix</keyword>
<feature type="transmembrane region" description="Helical" evidence="1">
    <location>
        <begin position="9"/>
        <end position="26"/>
    </location>
</feature>
<gene>
    <name evidence="2" type="ORF">L873DRAFT_762843</name>
</gene>
<name>A0A3N4JU26_9PEZI</name>
<keyword evidence="1" id="KW-0472">Membrane</keyword>
<dbReference type="EMBL" id="ML120378">
    <property type="protein sequence ID" value="RPB00698.1"/>
    <property type="molecule type" value="Genomic_DNA"/>
</dbReference>
<keyword evidence="1" id="KW-0812">Transmembrane</keyword>
<dbReference type="AlphaFoldDB" id="A0A3N4JU26"/>
<dbReference type="Proteomes" id="UP000276215">
    <property type="component" value="Unassembled WGS sequence"/>
</dbReference>
<reference evidence="2 3" key="1">
    <citation type="journal article" date="2018" name="Nat. Ecol. Evol.">
        <title>Pezizomycetes genomes reveal the molecular basis of ectomycorrhizal truffle lifestyle.</title>
        <authorList>
            <person name="Murat C."/>
            <person name="Payen T."/>
            <person name="Noel B."/>
            <person name="Kuo A."/>
            <person name="Morin E."/>
            <person name="Chen J."/>
            <person name="Kohler A."/>
            <person name="Krizsan K."/>
            <person name="Balestrini R."/>
            <person name="Da Silva C."/>
            <person name="Montanini B."/>
            <person name="Hainaut M."/>
            <person name="Levati E."/>
            <person name="Barry K.W."/>
            <person name="Belfiori B."/>
            <person name="Cichocki N."/>
            <person name="Clum A."/>
            <person name="Dockter R.B."/>
            <person name="Fauchery L."/>
            <person name="Guy J."/>
            <person name="Iotti M."/>
            <person name="Le Tacon F."/>
            <person name="Lindquist E.A."/>
            <person name="Lipzen A."/>
            <person name="Malagnac F."/>
            <person name="Mello A."/>
            <person name="Molinier V."/>
            <person name="Miyauchi S."/>
            <person name="Poulain J."/>
            <person name="Riccioni C."/>
            <person name="Rubini A."/>
            <person name="Sitrit Y."/>
            <person name="Splivallo R."/>
            <person name="Traeger S."/>
            <person name="Wang M."/>
            <person name="Zifcakova L."/>
            <person name="Wipf D."/>
            <person name="Zambonelli A."/>
            <person name="Paolocci F."/>
            <person name="Nowrousian M."/>
            <person name="Ottonello S."/>
            <person name="Baldrian P."/>
            <person name="Spatafora J.W."/>
            <person name="Henrissat B."/>
            <person name="Nagy L.G."/>
            <person name="Aury J.M."/>
            <person name="Wincker P."/>
            <person name="Grigoriev I.V."/>
            <person name="Bonfante P."/>
            <person name="Martin F.M."/>
        </authorList>
    </citation>
    <scope>NUCLEOTIDE SEQUENCE [LARGE SCALE GENOMIC DNA]</scope>
    <source>
        <strain evidence="2 3">120613-1</strain>
    </source>
</reference>
<proteinExistence type="predicted"/>
<evidence type="ECO:0000313" key="2">
    <source>
        <dbReference type="EMBL" id="RPB00698.1"/>
    </source>
</evidence>
<organism evidence="2 3">
    <name type="scientific">Choiromyces venosus 120613-1</name>
    <dbReference type="NCBI Taxonomy" id="1336337"/>
    <lineage>
        <taxon>Eukaryota</taxon>
        <taxon>Fungi</taxon>
        <taxon>Dikarya</taxon>
        <taxon>Ascomycota</taxon>
        <taxon>Pezizomycotina</taxon>
        <taxon>Pezizomycetes</taxon>
        <taxon>Pezizales</taxon>
        <taxon>Tuberaceae</taxon>
        <taxon>Choiromyces</taxon>
    </lineage>
</organism>
<protein>
    <submittedName>
        <fullName evidence="2">Uncharacterized protein</fullName>
    </submittedName>
</protein>